<evidence type="ECO:0000313" key="1">
    <source>
        <dbReference type="EMBL" id="KAF7196542.1"/>
    </source>
</evidence>
<reference evidence="1" key="1">
    <citation type="submission" date="2020-04" db="EMBL/GenBank/DDBJ databases">
        <title>Draft genome resource of the tomato pathogen Pseudocercospora fuligena.</title>
        <authorList>
            <person name="Zaccaron A."/>
        </authorList>
    </citation>
    <scope>NUCLEOTIDE SEQUENCE</scope>
    <source>
        <strain evidence="1">PF001</strain>
    </source>
</reference>
<dbReference type="EMBL" id="JABCIY010000025">
    <property type="protein sequence ID" value="KAF7196542.1"/>
    <property type="molecule type" value="Genomic_DNA"/>
</dbReference>
<proteinExistence type="predicted"/>
<evidence type="ECO:0000313" key="2">
    <source>
        <dbReference type="Proteomes" id="UP000660729"/>
    </source>
</evidence>
<protein>
    <submittedName>
        <fullName evidence="1">Uncharacterized protein</fullName>
    </submittedName>
</protein>
<dbReference type="AlphaFoldDB" id="A0A8H6VNA7"/>
<keyword evidence="2" id="KW-1185">Reference proteome</keyword>
<name>A0A8H6VNA7_9PEZI</name>
<comment type="caution">
    <text evidence="1">The sequence shown here is derived from an EMBL/GenBank/DDBJ whole genome shotgun (WGS) entry which is preliminary data.</text>
</comment>
<organism evidence="1 2">
    <name type="scientific">Pseudocercospora fuligena</name>
    <dbReference type="NCBI Taxonomy" id="685502"/>
    <lineage>
        <taxon>Eukaryota</taxon>
        <taxon>Fungi</taxon>
        <taxon>Dikarya</taxon>
        <taxon>Ascomycota</taxon>
        <taxon>Pezizomycotina</taxon>
        <taxon>Dothideomycetes</taxon>
        <taxon>Dothideomycetidae</taxon>
        <taxon>Mycosphaerellales</taxon>
        <taxon>Mycosphaerellaceae</taxon>
        <taxon>Pseudocercospora</taxon>
    </lineage>
</organism>
<sequence>MVTCQIIRARRNNAKRKTKAHPRKISEVDAAWRALCQWSVACVAVVSACFNRPVRPEKINLHASRFPSLVRQMSHAVVKRDIWWQDGDLCSCRCTGQDCTRAKSSSVQSWRSSGK</sequence>
<gene>
    <name evidence="1" type="ORF">HII31_02270</name>
</gene>
<dbReference type="Proteomes" id="UP000660729">
    <property type="component" value="Unassembled WGS sequence"/>
</dbReference>
<accession>A0A8H6VNA7</accession>